<reference evidence="1 2" key="1">
    <citation type="submission" date="2019-12" db="EMBL/GenBank/DDBJ databases">
        <title>Novel species isolated from a subtropical stream in China.</title>
        <authorList>
            <person name="Lu H."/>
        </authorList>
    </citation>
    <scope>NUCLEOTIDE SEQUENCE [LARGE SCALE GENOMIC DNA]</scope>
    <source>
        <strain evidence="1 2">DS3</strain>
    </source>
</reference>
<name>A0A6N9HDQ6_9BURK</name>
<gene>
    <name evidence="1" type="ORF">GTP41_05560</name>
</gene>
<dbReference type="AlphaFoldDB" id="A0A6N9HDQ6"/>
<dbReference type="SUPFAM" id="SSF141868">
    <property type="entry name" value="EAL domain-like"/>
    <property type="match status" value="1"/>
</dbReference>
<protein>
    <submittedName>
        <fullName evidence="1">Diguanylate phosphodiesterase</fullName>
    </submittedName>
</protein>
<sequence>MRYPALQAYIERLANGQTPPGSLRLGEDGHVEGHIFNCWLGSAFHTIRELESGVTTAYAGRVRGISEEDQGLPLWSYLDGAASDDESVALDRLCRTLHAINFFHRDDAGTLHLNVHDRLLSAVSSNHGMAFRRILDSLGLPLERIVLQLPSVNARQNWMLNYVADNYRRNGFRVSVKVASATQLPSILGHARVDNVRIASLHGAGAAELTQVLAQAAALNVEVLVKDDTPALREAVARTGAWVLLQERARRTAHERLAA</sequence>
<proteinExistence type="predicted"/>
<dbReference type="EMBL" id="WWCJ01000003">
    <property type="protein sequence ID" value="MYN01560.1"/>
    <property type="molecule type" value="Genomic_DNA"/>
</dbReference>
<comment type="caution">
    <text evidence="1">The sequence shown here is derived from an EMBL/GenBank/DDBJ whole genome shotgun (WGS) entry which is preliminary data.</text>
</comment>
<evidence type="ECO:0000313" key="1">
    <source>
        <dbReference type="EMBL" id="MYN01560.1"/>
    </source>
</evidence>
<accession>A0A6N9HDQ6</accession>
<dbReference type="Proteomes" id="UP000448575">
    <property type="component" value="Unassembled WGS sequence"/>
</dbReference>
<dbReference type="Gene3D" id="3.20.20.450">
    <property type="entry name" value="EAL domain"/>
    <property type="match status" value="1"/>
</dbReference>
<keyword evidence="2" id="KW-1185">Reference proteome</keyword>
<dbReference type="RefSeq" id="WP_161024570.1">
    <property type="nucleotide sequence ID" value="NZ_WWCJ01000003.1"/>
</dbReference>
<evidence type="ECO:0000313" key="2">
    <source>
        <dbReference type="Proteomes" id="UP000448575"/>
    </source>
</evidence>
<dbReference type="InterPro" id="IPR035919">
    <property type="entry name" value="EAL_sf"/>
</dbReference>
<organism evidence="1 2">
    <name type="scientific">Pseudoduganella guangdongensis</name>
    <dbReference type="NCBI Taxonomy" id="2692179"/>
    <lineage>
        <taxon>Bacteria</taxon>
        <taxon>Pseudomonadati</taxon>
        <taxon>Pseudomonadota</taxon>
        <taxon>Betaproteobacteria</taxon>
        <taxon>Burkholderiales</taxon>
        <taxon>Oxalobacteraceae</taxon>
        <taxon>Telluria group</taxon>
        <taxon>Pseudoduganella</taxon>
    </lineage>
</organism>